<dbReference type="Proteomes" id="UP000838412">
    <property type="component" value="Chromosome 16"/>
</dbReference>
<feature type="compositionally biased region" description="Polar residues" evidence="2">
    <location>
        <begin position="543"/>
        <end position="554"/>
    </location>
</feature>
<dbReference type="SUPFAM" id="SSF109604">
    <property type="entry name" value="HD-domain/PDEase-like"/>
    <property type="match status" value="1"/>
</dbReference>
<dbReference type="GO" id="GO:0007165">
    <property type="term" value="P:signal transduction"/>
    <property type="evidence" value="ECO:0007669"/>
    <property type="project" value="InterPro"/>
</dbReference>
<proteinExistence type="inferred from homology"/>
<name>A0A8K0ED65_BRALA</name>
<evidence type="ECO:0000313" key="5">
    <source>
        <dbReference type="Proteomes" id="UP000838412"/>
    </source>
</evidence>
<dbReference type="PANTHER" id="PTHR11373">
    <property type="entry name" value="DEOXYNUCLEOSIDE TRIPHOSPHATE TRIPHOSPHOHYDROLASE"/>
    <property type="match status" value="1"/>
</dbReference>
<dbReference type="InterPro" id="IPR050135">
    <property type="entry name" value="dGTPase-like"/>
</dbReference>
<dbReference type="GO" id="GO:0051607">
    <property type="term" value="P:defense response to virus"/>
    <property type="evidence" value="ECO:0007669"/>
    <property type="project" value="TreeGrafter"/>
</dbReference>
<dbReference type="CDD" id="cd01670">
    <property type="entry name" value="Death"/>
    <property type="match status" value="1"/>
</dbReference>
<dbReference type="InterPro" id="IPR000488">
    <property type="entry name" value="Death_dom"/>
</dbReference>
<organism evidence="4 5">
    <name type="scientific">Branchiostoma lanceolatum</name>
    <name type="common">Common lancelet</name>
    <name type="synonym">Amphioxus lanceolatum</name>
    <dbReference type="NCBI Taxonomy" id="7740"/>
    <lineage>
        <taxon>Eukaryota</taxon>
        <taxon>Metazoa</taxon>
        <taxon>Chordata</taxon>
        <taxon>Cephalochordata</taxon>
        <taxon>Leptocardii</taxon>
        <taxon>Amphioxiformes</taxon>
        <taxon>Branchiostomatidae</taxon>
        <taxon>Branchiostoma</taxon>
    </lineage>
</organism>
<dbReference type="InterPro" id="IPR011029">
    <property type="entry name" value="DEATH-like_dom_sf"/>
</dbReference>
<evidence type="ECO:0000256" key="2">
    <source>
        <dbReference type="SAM" id="MobiDB-lite"/>
    </source>
</evidence>
<evidence type="ECO:0000256" key="1">
    <source>
        <dbReference type="ARBA" id="ARBA00005776"/>
    </source>
</evidence>
<dbReference type="Pfam" id="PF00531">
    <property type="entry name" value="Death"/>
    <property type="match status" value="1"/>
</dbReference>
<protein>
    <submittedName>
        <fullName evidence="4">SAMHD1 protein</fullName>
    </submittedName>
</protein>
<dbReference type="InterPro" id="IPR003607">
    <property type="entry name" value="HD/PDEase_dom"/>
</dbReference>
<dbReference type="PANTHER" id="PTHR11373:SF4">
    <property type="entry name" value="DEOXYNUCLEOSIDE TRIPHOSPHATE TRIPHOSPHOHYDROLASE SAMHD1"/>
    <property type="match status" value="1"/>
</dbReference>
<dbReference type="Gene3D" id="1.10.533.10">
    <property type="entry name" value="Death Domain, Fas"/>
    <property type="match status" value="1"/>
</dbReference>
<dbReference type="EMBL" id="OV696701">
    <property type="protein sequence ID" value="CAH1247491.1"/>
    <property type="molecule type" value="Genomic_DNA"/>
</dbReference>
<dbReference type="Gene3D" id="3.30.70.2760">
    <property type="match status" value="1"/>
</dbReference>
<evidence type="ECO:0000313" key="4">
    <source>
        <dbReference type="EMBL" id="CAH1247491.1"/>
    </source>
</evidence>
<dbReference type="OrthoDB" id="9991235at2759"/>
<reference evidence="4" key="1">
    <citation type="submission" date="2022-01" db="EMBL/GenBank/DDBJ databases">
        <authorList>
            <person name="Braso-Vives M."/>
        </authorList>
    </citation>
    <scope>NUCLEOTIDE SEQUENCE</scope>
</reference>
<dbReference type="PROSITE" id="PS50017">
    <property type="entry name" value="DEATH_DOMAIN"/>
    <property type="match status" value="1"/>
</dbReference>
<feature type="domain" description="Death" evidence="3">
    <location>
        <begin position="601"/>
        <end position="670"/>
    </location>
</feature>
<dbReference type="CDD" id="cd00077">
    <property type="entry name" value="HDc"/>
    <property type="match status" value="1"/>
</dbReference>
<sequence>MALDPLSIETVPVEEESPSKVFNDPIHGSVERPAICVAIIDTPEFQRLRHIKQLGLTCLVYPTAVHTRFDHSIGVCHLADEMVQALRRRHRPKDSRPIDITEEEHLCVMIAGLCRDLGFGPFSHLFDQRFMRNKEKDYTPGAMSAKIFGEICKMPRIEKLLKRYKLDEEIKFIQELINPPAGLWEKDSTRTEYKTPWFCVGRGEDKSFLYLIVKNTLNGIDVAKWDYCARDCYFLGIQNSFDHQRLLKFSRVLKWGRRQEICFKFKEAFHLYNLYRMRHILHLRAYQHSVKNAIEIMFSEALEEVDKALTSRKNTDLNMLFGEGNLSGKVDNVQDFLSLTDDIYRRILLCPHPAIGSARAILQKIETRQLYKLVVEATYSDKVKEDEISLSARKSLEALDPSLREMAYIETVYFDYGVNIDEPLRNAHFFTRNEPNVPFFLREEQEPRVLPKNMLERKIRVYCKSTETSCWDKIHECLLQWWTEQYQTRTILSTPPNVISPTTPGSGRKTSPEFKISSAIKTDPHNPAKRNLTSTLEDEPSTSEHSSQRGTRMSQRVAEKKMKLEEQRDAAVAESTGITTPQKSLLQRCFDVVVEEARDAWKEIARHLQLSETDIRSIQLEWPRNCTECTRAMLYKWETREGNNATIQWLMIALESAGRVDVKERVSEIADELED</sequence>
<dbReference type="SUPFAM" id="SSF47986">
    <property type="entry name" value="DEATH domain"/>
    <property type="match status" value="1"/>
</dbReference>
<keyword evidence="5" id="KW-1185">Reference proteome</keyword>
<dbReference type="GO" id="GO:0006203">
    <property type="term" value="P:dGTP catabolic process"/>
    <property type="evidence" value="ECO:0007669"/>
    <property type="project" value="TreeGrafter"/>
</dbReference>
<dbReference type="GO" id="GO:0005634">
    <property type="term" value="C:nucleus"/>
    <property type="evidence" value="ECO:0007669"/>
    <property type="project" value="TreeGrafter"/>
</dbReference>
<dbReference type="GO" id="GO:0008832">
    <property type="term" value="F:dGTPase activity"/>
    <property type="evidence" value="ECO:0007669"/>
    <property type="project" value="TreeGrafter"/>
</dbReference>
<dbReference type="SMART" id="SM00005">
    <property type="entry name" value="DEATH"/>
    <property type="match status" value="1"/>
</dbReference>
<dbReference type="GO" id="GO:0045088">
    <property type="term" value="P:regulation of innate immune response"/>
    <property type="evidence" value="ECO:0007669"/>
    <property type="project" value="TreeGrafter"/>
</dbReference>
<accession>A0A8K0ED65</accession>
<evidence type="ECO:0000259" key="3">
    <source>
        <dbReference type="PROSITE" id="PS50017"/>
    </source>
</evidence>
<gene>
    <name evidence="4" type="primary">SAMHD1</name>
    <name evidence="4" type="ORF">BLAG_LOCUS9137</name>
</gene>
<comment type="similarity">
    <text evidence="1">Belongs to the SAMHD1 family.</text>
</comment>
<dbReference type="AlphaFoldDB" id="A0A8K0ED65"/>
<feature type="region of interest" description="Disordered" evidence="2">
    <location>
        <begin position="517"/>
        <end position="562"/>
    </location>
</feature>
<dbReference type="Gene3D" id="1.10.3210.10">
    <property type="entry name" value="Hypothetical protein af1432"/>
    <property type="match status" value="1"/>
</dbReference>